<evidence type="ECO:0000256" key="2">
    <source>
        <dbReference type="ARBA" id="ARBA00023125"/>
    </source>
</evidence>
<dbReference type="EMBL" id="PECH01000008">
    <property type="protein sequence ID" value="TDZ79862.1"/>
    <property type="molecule type" value="Genomic_DNA"/>
</dbReference>
<accession>A0A4R8S6F9</accession>
<dbReference type="GO" id="GO:0003700">
    <property type="term" value="F:DNA-binding transcription factor activity"/>
    <property type="evidence" value="ECO:0007669"/>
    <property type="project" value="TreeGrafter"/>
</dbReference>
<comment type="caution">
    <text evidence="6">The sequence shown here is derived from an EMBL/GenBank/DDBJ whole genome shotgun (WGS) entry which is preliminary data.</text>
</comment>
<dbReference type="PRINTS" id="PR00455">
    <property type="entry name" value="HTHTETR"/>
</dbReference>
<dbReference type="Pfam" id="PF00440">
    <property type="entry name" value="TetR_N"/>
    <property type="match status" value="1"/>
</dbReference>
<protein>
    <submittedName>
        <fullName evidence="6">DNA-binding transcriptional repressor AcrR</fullName>
    </submittedName>
</protein>
<dbReference type="InterPro" id="IPR001647">
    <property type="entry name" value="HTH_TetR"/>
</dbReference>
<evidence type="ECO:0000313" key="7">
    <source>
        <dbReference type="Proteomes" id="UP000295117"/>
    </source>
</evidence>
<keyword evidence="2 4" id="KW-0238">DNA-binding</keyword>
<evidence type="ECO:0000259" key="5">
    <source>
        <dbReference type="PROSITE" id="PS50977"/>
    </source>
</evidence>
<evidence type="ECO:0000256" key="1">
    <source>
        <dbReference type="ARBA" id="ARBA00023015"/>
    </source>
</evidence>
<name>A0A4R8S6F9_9MYCO</name>
<dbReference type="GO" id="GO:0000976">
    <property type="term" value="F:transcription cis-regulatory region binding"/>
    <property type="evidence" value="ECO:0007669"/>
    <property type="project" value="TreeGrafter"/>
</dbReference>
<dbReference type="InterPro" id="IPR009057">
    <property type="entry name" value="Homeodomain-like_sf"/>
</dbReference>
<dbReference type="InterPro" id="IPR050109">
    <property type="entry name" value="HTH-type_TetR-like_transc_reg"/>
</dbReference>
<dbReference type="Gene3D" id="1.10.357.10">
    <property type="entry name" value="Tetracycline Repressor, domain 2"/>
    <property type="match status" value="1"/>
</dbReference>
<sequence length="221" mass="24021">MSRVEGAPVLAVRIGSVVELDSLLRQLATGTLSDTNVATSRLLDAAREEFIAHGIGRTAVGDIARRAGVSRPTLYRKCGDKEDIVAAVLVRETAEFFVRAQAVLAPLSNAEDKMVEAFVMGMREARDHPLVLALKEFDAESFSRNVFDVNASGYQGLLAVIAELLADDAYPAVAVKRALDLALRLTSTFLMNPSVLVPTDTDEETREFAGRYLLPLMRAAR</sequence>
<evidence type="ECO:0000313" key="6">
    <source>
        <dbReference type="EMBL" id="TDZ79862.1"/>
    </source>
</evidence>
<evidence type="ECO:0000256" key="4">
    <source>
        <dbReference type="PROSITE-ProRule" id="PRU00335"/>
    </source>
</evidence>
<proteinExistence type="predicted"/>
<dbReference type="PANTHER" id="PTHR30055:SF234">
    <property type="entry name" value="HTH-TYPE TRANSCRIPTIONAL REGULATOR BETI"/>
    <property type="match status" value="1"/>
</dbReference>
<gene>
    <name evidence="6" type="ORF">DE4585_03611</name>
</gene>
<dbReference type="AlphaFoldDB" id="A0A4R8S6F9"/>
<dbReference type="SUPFAM" id="SSF46689">
    <property type="entry name" value="Homeodomain-like"/>
    <property type="match status" value="1"/>
</dbReference>
<dbReference type="PROSITE" id="PS50977">
    <property type="entry name" value="HTH_TETR_2"/>
    <property type="match status" value="1"/>
</dbReference>
<dbReference type="PANTHER" id="PTHR30055">
    <property type="entry name" value="HTH-TYPE TRANSCRIPTIONAL REGULATOR RUTR"/>
    <property type="match status" value="1"/>
</dbReference>
<feature type="DNA-binding region" description="H-T-H motif" evidence="4">
    <location>
        <begin position="59"/>
        <end position="78"/>
    </location>
</feature>
<keyword evidence="1" id="KW-0805">Transcription regulation</keyword>
<keyword evidence="3" id="KW-0804">Transcription</keyword>
<dbReference type="RefSeq" id="WP_134072331.1">
    <property type="nucleotide sequence ID" value="NZ_PECH01000008.1"/>
</dbReference>
<evidence type="ECO:0000256" key="3">
    <source>
        <dbReference type="ARBA" id="ARBA00023163"/>
    </source>
</evidence>
<dbReference type="Proteomes" id="UP000295117">
    <property type="component" value="Unassembled WGS sequence"/>
</dbReference>
<feature type="domain" description="HTH tetR-type" evidence="5">
    <location>
        <begin position="36"/>
        <end position="96"/>
    </location>
</feature>
<reference evidence="6 7" key="1">
    <citation type="journal article" date="2019" name="Sci. Rep.">
        <title>Extended insight into the Mycobacterium chelonae-abscessus complex through whole genome sequencing of Mycobacterium salmoniphilum outbreak and Mycobacterium salmoniphilum-like strains.</title>
        <authorList>
            <person name="Behra P.R.K."/>
            <person name="Das S."/>
            <person name="Pettersson B.M.F."/>
            <person name="Shirreff L."/>
            <person name="DuCote T."/>
            <person name="Jacobsson K.G."/>
            <person name="Ennis D.G."/>
            <person name="Kirsebom L.A."/>
        </authorList>
    </citation>
    <scope>NUCLEOTIDE SEQUENCE [LARGE SCALE GENOMIC DNA]</scope>
    <source>
        <strain evidence="6 7">DE 4585</strain>
    </source>
</reference>
<organism evidence="6 7">
    <name type="scientific">Mycobacteroides salmoniphilum</name>
    <dbReference type="NCBI Taxonomy" id="404941"/>
    <lineage>
        <taxon>Bacteria</taxon>
        <taxon>Bacillati</taxon>
        <taxon>Actinomycetota</taxon>
        <taxon>Actinomycetes</taxon>
        <taxon>Mycobacteriales</taxon>
        <taxon>Mycobacteriaceae</taxon>
        <taxon>Mycobacteroides</taxon>
    </lineage>
</organism>